<evidence type="ECO:0000313" key="1">
    <source>
        <dbReference type="EMBL" id="KAH3863947.1"/>
    </source>
</evidence>
<dbReference type="Proteomes" id="UP000828390">
    <property type="component" value="Unassembled WGS sequence"/>
</dbReference>
<accession>A0A9D4LS11</accession>
<dbReference type="EMBL" id="JAIWYP010000002">
    <property type="protein sequence ID" value="KAH3863947.1"/>
    <property type="molecule type" value="Genomic_DNA"/>
</dbReference>
<comment type="caution">
    <text evidence="1">The sequence shown here is derived from an EMBL/GenBank/DDBJ whole genome shotgun (WGS) entry which is preliminary data.</text>
</comment>
<gene>
    <name evidence="1" type="ORF">DPMN_026955</name>
</gene>
<evidence type="ECO:0000313" key="2">
    <source>
        <dbReference type="Proteomes" id="UP000828390"/>
    </source>
</evidence>
<protein>
    <submittedName>
        <fullName evidence="1">Uncharacterized protein</fullName>
    </submittedName>
</protein>
<sequence length="84" mass="9822">MDFVPEKTMQTEGYRHICKRLFWGSPKGLNITEDLLKKRLLFIGCAPVDFCQNIPVNEIVNEADFFEEHPITCSETMNDLQKTW</sequence>
<proteinExistence type="predicted"/>
<name>A0A9D4LS11_DREPO</name>
<organism evidence="1 2">
    <name type="scientific">Dreissena polymorpha</name>
    <name type="common">Zebra mussel</name>
    <name type="synonym">Mytilus polymorpha</name>
    <dbReference type="NCBI Taxonomy" id="45954"/>
    <lineage>
        <taxon>Eukaryota</taxon>
        <taxon>Metazoa</taxon>
        <taxon>Spiralia</taxon>
        <taxon>Lophotrochozoa</taxon>
        <taxon>Mollusca</taxon>
        <taxon>Bivalvia</taxon>
        <taxon>Autobranchia</taxon>
        <taxon>Heteroconchia</taxon>
        <taxon>Euheterodonta</taxon>
        <taxon>Imparidentia</taxon>
        <taxon>Neoheterodontei</taxon>
        <taxon>Myida</taxon>
        <taxon>Dreissenoidea</taxon>
        <taxon>Dreissenidae</taxon>
        <taxon>Dreissena</taxon>
    </lineage>
</organism>
<dbReference type="AlphaFoldDB" id="A0A9D4LS11"/>
<keyword evidence="2" id="KW-1185">Reference proteome</keyword>
<reference evidence="1" key="2">
    <citation type="submission" date="2020-11" db="EMBL/GenBank/DDBJ databases">
        <authorList>
            <person name="McCartney M.A."/>
            <person name="Auch B."/>
            <person name="Kono T."/>
            <person name="Mallez S."/>
            <person name="Becker A."/>
            <person name="Gohl D.M."/>
            <person name="Silverstein K.A.T."/>
            <person name="Koren S."/>
            <person name="Bechman K.B."/>
            <person name="Herman A."/>
            <person name="Abrahante J.E."/>
            <person name="Garbe J."/>
        </authorList>
    </citation>
    <scope>NUCLEOTIDE SEQUENCE</scope>
    <source>
        <strain evidence="1">Duluth1</strain>
        <tissue evidence="1">Whole animal</tissue>
    </source>
</reference>
<reference evidence="1" key="1">
    <citation type="journal article" date="2019" name="bioRxiv">
        <title>The Genome of the Zebra Mussel, Dreissena polymorpha: A Resource for Invasive Species Research.</title>
        <authorList>
            <person name="McCartney M.A."/>
            <person name="Auch B."/>
            <person name="Kono T."/>
            <person name="Mallez S."/>
            <person name="Zhang Y."/>
            <person name="Obille A."/>
            <person name="Becker A."/>
            <person name="Abrahante J.E."/>
            <person name="Garbe J."/>
            <person name="Badalamenti J.P."/>
            <person name="Herman A."/>
            <person name="Mangelson H."/>
            <person name="Liachko I."/>
            <person name="Sullivan S."/>
            <person name="Sone E.D."/>
            <person name="Koren S."/>
            <person name="Silverstein K.A.T."/>
            <person name="Beckman K.B."/>
            <person name="Gohl D.M."/>
        </authorList>
    </citation>
    <scope>NUCLEOTIDE SEQUENCE</scope>
    <source>
        <strain evidence="1">Duluth1</strain>
        <tissue evidence="1">Whole animal</tissue>
    </source>
</reference>